<evidence type="ECO:0000259" key="5">
    <source>
        <dbReference type="PROSITE" id="PS51064"/>
    </source>
</evidence>
<comment type="caution">
    <text evidence="6">The sequence shown here is derived from an EMBL/GenBank/DDBJ whole genome shotgun (WGS) entry which is preliminary data.</text>
</comment>
<accession>A0AAD7SEB2</accession>
<protein>
    <recommendedName>
        <fullName evidence="8">Docking protein 2</fullName>
    </recommendedName>
</protein>
<sequence>MQCVQEVRLTGNSTPLCRLQSPQAPLSVWQGYRRLDGASRGQATKEESARAMEEDVGKKGQLYIQQQRFGKKWKKVWSVIYRESTCSISRMEFFEFKDCAGSLERPDRTMRKPEHKKVIRLSDCIRVSEVEVDSCPRDCGPFLVETTEKLFLFAAELAELDDWIQKLCEIAFPMNWAERGVHSRGSFQRAHSRGNPAETAMEDNSLYGRRDWVLKDFKVGVRKTEASERCRMRGPFILRADFDSLILMDQKAAEVLFTWPYRFLRRFGRDKVTFSFEAGRRCDTGEGNFEFDTKQGNGLFQAVETAINMQKSTFTPHRQASGGADALEPAPMPPVAKDSSFYSTINEALVRDGPSPCPGPGPCSAPPQGARSRLDLPPDKTLTGVKSLTLDTRPLPRKSQVKPISSCPLLSGEDQDQAYSQISLSQGSAEEPEGAKAKGPARRGSQDDYSLPFDTISKNLMASLLAALPPMAGGCGGGVGAGPRATRGTTAQTGRRRRTPSTTPSTIRPSARQSRPAPRTPGPPGSSWSTSTTSRRAARSARRPASGPPALYDEPEEVKGQAWKFQGTTTDPGGHEYPYNPNVDDYAVPKPPKRAFPDPQDKRPEAEEDSPYDNVTLKAMDRGNR</sequence>
<dbReference type="GO" id="GO:0007169">
    <property type="term" value="P:cell surface receptor protein tyrosine kinase signaling pathway"/>
    <property type="evidence" value="ECO:0007669"/>
    <property type="project" value="TreeGrafter"/>
</dbReference>
<dbReference type="Pfam" id="PF00169">
    <property type="entry name" value="PH"/>
    <property type="match status" value="1"/>
</dbReference>
<feature type="domain" description="PH" evidence="4">
    <location>
        <begin position="55"/>
        <end position="172"/>
    </location>
</feature>
<dbReference type="InterPro" id="IPR001849">
    <property type="entry name" value="PH_domain"/>
</dbReference>
<name>A0AAD7SEB2_9TELE</name>
<dbReference type="Proteomes" id="UP001221898">
    <property type="component" value="Unassembled WGS sequence"/>
</dbReference>
<reference evidence="6" key="1">
    <citation type="journal article" date="2023" name="Science">
        <title>Genome structures resolve the early diversification of teleost fishes.</title>
        <authorList>
            <person name="Parey E."/>
            <person name="Louis A."/>
            <person name="Montfort J."/>
            <person name="Bouchez O."/>
            <person name="Roques C."/>
            <person name="Iampietro C."/>
            <person name="Lluch J."/>
            <person name="Castinel A."/>
            <person name="Donnadieu C."/>
            <person name="Desvignes T."/>
            <person name="Floi Bucao C."/>
            <person name="Jouanno E."/>
            <person name="Wen M."/>
            <person name="Mejri S."/>
            <person name="Dirks R."/>
            <person name="Jansen H."/>
            <person name="Henkel C."/>
            <person name="Chen W.J."/>
            <person name="Zahm M."/>
            <person name="Cabau C."/>
            <person name="Klopp C."/>
            <person name="Thompson A.W."/>
            <person name="Robinson-Rechavi M."/>
            <person name="Braasch I."/>
            <person name="Lecointre G."/>
            <person name="Bobe J."/>
            <person name="Postlethwait J.H."/>
            <person name="Berthelot C."/>
            <person name="Roest Crollius H."/>
            <person name="Guiguen Y."/>
        </authorList>
    </citation>
    <scope>NUCLEOTIDE SEQUENCE</scope>
    <source>
        <strain evidence="6">NC1722</strain>
    </source>
</reference>
<dbReference type="PROSITE" id="PS51064">
    <property type="entry name" value="IRS_PTB"/>
    <property type="match status" value="1"/>
</dbReference>
<dbReference type="GO" id="GO:0005737">
    <property type="term" value="C:cytoplasm"/>
    <property type="evidence" value="ECO:0007669"/>
    <property type="project" value="TreeGrafter"/>
</dbReference>
<evidence type="ECO:0000313" key="6">
    <source>
        <dbReference type="EMBL" id="KAJ8401004.1"/>
    </source>
</evidence>
<evidence type="ECO:0000256" key="1">
    <source>
        <dbReference type="ARBA" id="ARBA00010955"/>
    </source>
</evidence>
<gene>
    <name evidence="6" type="ORF">AAFF_G00389610</name>
</gene>
<keyword evidence="2" id="KW-0597">Phosphoprotein</keyword>
<organism evidence="6 7">
    <name type="scientific">Aldrovandia affinis</name>
    <dbReference type="NCBI Taxonomy" id="143900"/>
    <lineage>
        <taxon>Eukaryota</taxon>
        <taxon>Metazoa</taxon>
        <taxon>Chordata</taxon>
        <taxon>Craniata</taxon>
        <taxon>Vertebrata</taxon>
        <taxon>Euteleostomi</taxon>
        <taxon>Actinopterygii</taxon>
        <taxon>Neopterygii</taxon>
        <taxon>Teleostei</taxon>
        <taxon>Notacanthiformes</taxon>
        <taxon>Halosauridae</taxon>
        <taxon>Aldrovandia</taxon>
    </lineage>
</organism>
<feature type="compositionally biased region" description="Low complexity" evidence="3">
    <location>
        <begin position="482"/>
        <end position="493"/>
    </location>
</feature>
<feature type="region of interest" description="Disordered" evidence="3">
    <location>
        <begin position="315"/>
        <end position="452"/>
    </location>
</feature>
<dbReference type="InterPro" id="IPR002404">
    <property type="entry name" value="IRS_PTB"/>
</dbReference>
<keyword evidence="7" id="KW-1185">Reference proteome</keyword>
<feature type="compositionally biased region" description="Pro residues" evidence="3">
    <location>
        <begin position="355"/>
        <end position="365"/>
    </location>
</feature>
<feature type="compositionally biased region" description="Basic and acidic residues" evidence="3">
    <location>
        <begin position="595"/>
        <end position="605"/>
    </location>
</feature>
<feature type="compositionally biased region" description="Low complexity" evidence="3">
    <location>
        <begin position="500"/>
        <end position="517"/>
    </location>
</feature>
<feature type="domain" description="IRS-type PTB" evidence="5">
    <location>
        <begin position="213"/>
        <end position="317"/>
    </location>
</feature>
<dbReference type="InterPro" id="IPR011993">
    <property type="entry name" value="PH-like_dom_sf"/>
</dbReference>
<evidence type="ECO:0000259" key="4">
    <source>
        <dbReference type="PROSITE" id="PS50003"/>
    </source>
</evidence>
<evidence type="ECO:0000313" key="7">
    <source>
        <dbReference type="Proteomes" id="UP001221898"/>
    </source>
</evidence>
<feature type="region of interest" description="Disordered" evidence="3">
    <location>
        <begin position="468"/>
        <end position="625"/>
    </location>
</feature>
<evidence type="ECO:0000256" key="2">
    <source>
        <dbReference type="ARBA" id="ARBA00022553"/>
    </source>
</evidence>
<dbReference type="InterPro" id="IPR050996">
    <property type="entry name" value="Docking_Protein_DOK"/>
</dbReference>
<proteinExistence type="inferred from homology"/>
<feature type="compositionally biased region" description="Low complexity" evidence="3">
    <location>
        <begin position="525"/>
        <end position="535"/>
    </location>
</feature>
<evidence type="ECO:0000256" key="3">
    <source>
        <dbReference type="SAM" id="MobiDB-lite"/>
    </source>
</evidence>
<dbReference type="AlphaFoldDB" id="A0AAD7SEB2"/>
<dbReference type="GO" id="GO:0043410">
    <property type="term" value="P:positive regulation of MAPK cascade"/>
    <property type="evidence" value="ECO:0007669"/>
    <property type="project" value="TreeGrafter"/>
</dbReference>
<dbReference type="CDD" id="cd01203">
    <property type="entry name" value="PTB_DOK1_DOK2_DOK3"/>
    <property type="match status" value="1"/>
</dbReference>
<dbReference type="Pfam" id="PF02174">
    <property type="entry name" value="IRS"/>
    <property type="match status" value="1"/>
</dbReference>
<feature type="compositionally biased region" description="Polar residues" evidence="3">
    <location>
        <begin position="417"/>
        <end position="428"/>
    </location>
</feature>
<dbReference type="SMART" id="SM00233">
    <property type="entry name" value="PH"/>
    <property type="match status" value="1"/>
</dbReference>
<evidence type="ECO:0008006" key="8">
    <source>
        <dbReference type="Google" id="ProtNLM"/>
    </source>
</evidence>
<dbReference type="EMBL" id="JAINUG010000073">
    <property type="protein sequence ID" value="KAJ8401004.1"/>
    <property type="molecule type" value="Genomic_DNA"/>
</dbReference>
<dbReference type="PANTHER" id="PTHR21258">
    <property type="entry name" value="DOCKING PROTEIN RELATED"/>
    <property type="match status" value="1"/>
</dbReference>
<dbReference type="Gene3D" id="2.30.29.30">
    <property type="entry name" value="Pleckstrin-homology domain (PH domain)/Phosphotyrosine-binding domain (PTB)"/>
    <property type="match status" value="2"/>
</dbReference>
<dbReference type="PROSITE" id="PS50003">
    <property type="entry name" value="PH_DOMAIN"/>
    <property type="match status" value="1"/>
</dbReference>
<comment type="similarity">
    <text evidence="1">Belongs to the DOK family. Type A subfamily.</text>
</comment>
<dbReference type="SUPFAM" id="SSF50729">
    <property type="entry name" value="PH domain-like"/>
    <property type="match status" value="2"/>
</dbReference>
<dbReference type="PANTHER" id="PTHR21258:SF14">
    <property type="entry name" value="DOCKING PROTEIN 2"/>
    <property type="match status" value="1"/>
</dbReference>
<dbReference type="SMART" id="SM00310">
    <property type="entry name" value="PTBI"/>
    <property type="match status" value="1"/>
</dbReference>
<dbReference type="SMART" id="SM01244">
    <property type="entry name" value="IRS"/>
    <property type="match status" value="1"/>
</dbReference>
<dbReference type="InterPro" id="IPR037751">
    <property type="entry name" value="Dok1/2/3_PTB"/>
</dbReference>
<dbReference type="GO" id="GO:0007265">
    <property type="term" value="P:Ras protein signal transduction"/>
    <property type="evidence" value="ECO:0007669"/>
    <property type="project" value="TreeGrafter"/>
</dbReference>